<dbReference type="Proteomes" id="UP000184112">
    <property type="component" value="Unassembled WGS sequence"/>
</dbReference>
<dbReference type="EMBL" id="FQWH01000014">
    <property type="protein sequence ID" value="SHH64632.1"/>
    <property type="molecule type" value="Genomic_DNA"/>
</dbReference>
<protein>
    <submittedName>
        <fullName evidence="2">Uncharacterized protein</fullName>
    </submittedName>
</protein>
<proteinExistence type="inferred from homology"/>
<gene>
    <name evidence="2" type="ORF">SAMN05444388_11474</name>
</gene>
<comment type="similarity">
    <text evidence="1">Belongs to the UPF0166 family.</text>
</comment>
<dbReference type="InterPro" id="IPR015867">
    <property type="entry name" value="N-reg_PII/ATP_PRibTrfase_C"/>
</dbReference>
<dbReference type="InterPro" id="IPR003793">
    <property type="entry name" value="UPF0166"/>
</dbReference>
<organism evidence="2 3">
    <name type="scientific">Flavobacterium johnsoniae</name>
    <name type="common">Cytophaga johnsonae</name>
    <dbReference type="NCBI Taxonomy" id="986"/>
    <lineage>
        <taxon>Bacteria</taxon>
        <taxon>Pseudomonadati</taxon>
        <taxon>Bacteroidota</taxon>
        <taxon>Flavobacteriia</taxon>
        <taxon>Flavobacteriales</taxon>
        <taxon>Flavobacteriaceae</taxon>
        <taxon>Flavobacterium</taxon>
    </lineage>
</organism>
<evidence type="ECO:0000313" key="2">
    <source>
        <dbReference type="EMBL" id="SHH64632.1"/>
    </source>
</evidence>
<evidence type="ECO:0000313" key="3">
    <source>
        <dbReference type="Proteomes" id="UP000184112"/>
    </source>
</evidence>
<dbReference type="AlphaFoldDB" id="A0A1M5UNK4"/>
<dbReference type="PANTHER" id="PTHR35983:SF1">
    <property type="entry name" value="UPF0166 PROTEIN TM_0021"/>
    <property type="match status" value="1"/>
</dbReference>
<dbReference type="Pfam" id="PF02641">
    <property type="entry name" value="DUF190"/>
    <property type="match status" value="1"/>
</dbReference>
<accession>A0A1M5UNK4</accession>
<dbReference type="SUPFAM" id="SSF54913">
    <property type="entry name" value="GlnB-like"/>
    <property type="match status" value="1"/>
</dbReference>
<dbReference type="Gene3D" id="3.30.70.120">
    <property type="match status" value="1"/>
</dbReference>
<evidence type="ECO:0000256" key="1">
    <source>
        <dbReference type="ARBA" id="ARBA00010554"/>
    </source>
</evidence>
<dbReference type="InterPro" id="IPR011322">
    <property type="entry name" value="N-reg_PII-like_a/b"/>
</dbReference>
<sequence>MIQAQVYIDKDELKGTQPLYEYILRFLIEHKIKGATVFHGKIGYGASRYLNRPHDLFSFDKIPLLINFIDEDEKVKSVLTALRKVYKGGFIVTNQVEKW</sequence>
<dbReference type="RefSeq" id="WP_073411019.1">
    <property type="nucleotide sequence ID" value="NZ_CP031763.1"/>
</dbReference>
<reference evidence="2 3" key="1">
    <citation type="submission" date="2016-11" db="EMBL/GenBank/DDBJ databases">
        <authorList>
            <person name="Jaros S."/>
            <person name="Januszkiewicz K."/>
            <person name="Wedrychowicz H."/>
        </authorList>
    </citation>
    <scope>NUCLEOTIDE SEQUENCE [LARGE SCALE GENOMIC DNA]</scope>
    <source>
        <strain evidence="2 3">DSM 6792</strain>
    </source>
</reference>
<dbReference type="PANTHER" id="PTHR35983">
    <property type="entry name" value="UPF0166 PROTEIN TM_0021"/>
    <property type="match status" value="1"/>
</dbReference>
<name>A0A1M5UNK4_FLAJO</name>